<evidence type="ECO:0000256" key="8">
    <source>
        <dbReference type="SAM" id="MobiDB-lite"/>
    </source>
</evidence>
<comment type="catalytic activity">
    <reaction evidence="6">
        <text>ATP + H2O = ADP + phosphate + H(+)</text>
        <dbReference type="Rhea" id="RHEA:13065"/>
        <dbReference type="ChEBI" id="CHEBI:15377"/>
        <dbReference type="ChEBI" id="CHEBI:15378"/>
        <dbReference type="ChEBI" id="CHEBI:30616"/>
        <dbReference type="ChEBI" id="CHEBI:43474"/>
        <dbReference type="ChEBI" id="CHEBI:456216"/>
        <dbReference type="EC" id="3.6.4.13"/>
    </reaction>
</comment>
<feature type="compositionally biased region" description="Acidic residues" evidence="8">
    <location>
        <begin position="437"/>
        <end position="447"/>
    </location>
</feature>
<dbReference type="GO" id="GO:0005524">
    <property type="term" value="F:ATP binding"/>
    <property type="evidence" value="ECO:0007669"/>
    <property type="project" value="UniProtKB-KW"/>
</dbReference>
<evidence type="ECO:0000256" key="6">
    <source>
        <dbReference type="ARBA" id="ARBA00047984"/>
    </source>
</evidence>
<dbReference type="Gene3D" id="3.40.50.300">
    <property type="entry name" value="P-loop containing nucleotide triphosphate hydrolases"/>
    <property type="match status" value="2"/>
</dbReference>
<evidence type="ECO:0000256" key="5">
    <source>
        <dbReference type="ARBA" id="ARBA00022840"/>
    </source>
</evidence>
<dbReference type="RefSeq" id="XP_002842923.1">
    <property type="nucleotide sequence ID" value="XM_002842877.1"/>
</dbReference>
<gene>
    <name evidence="11" type="ORF">MCYG_08006</name>
</gene>
<reference evidence="12" key="1">
    <citation type="journal article" date="2012" name="MBio">
        <title>Comparative genome analysis of Trichophyton rubrum and related dermatophytes reveals candidate genes involved in infection.</title>
        <authorList>
            <person name="Martinez D.A."/>
            <person name="Oliver B.G."/>
            <person name="Graeser Y."/>
            <person name="Goldberg J.M."/>
            <person name="Li W."/>
            <person name="Martinez-Rossi N.M."/>
            <person name="Monod M."/>
            <person name="Shelest E."/>
            <person name="Barton R.C."/>
            <person name="Birch E."/>
            <person name="Brakhage A.A."/>
            <person name="Chen Z."/>
            <person name="Gurr S.J."/>
            <person name="Heiman D."/>
            <person name="Heitman J."/>
            <person name="Kosti I."/>
            <person name="Rossi A."/>
            <person name="Saif S."/>
            <person name="Samalova M."/>
            <person name="Saunders C.W."/>
            <person name="Shea T."/>
            <person name="Summerbell R.C."/>
            <person name="Xu J."/>
            <person name="Young S."/>
            <person name="Zeng Q."/>
            <person name="Birren B.W."/>
            <person name="Cuomo C.A."/>
            <person name="White T.C."/>
        </authorList>
    </citation>
    <scope>NUCLEOTIDE SEQUENCE [LARGE SCALE GENOMIC DNA]</scope>
    <source>
        <strain evidence="12">ATCC MYA-4605 / CBS 113480</strain>
    </source>
</reference>
<evidence type="ECO:0000259" key="10">
    <source>
        <dbReference type="PROSITE" id="PS51194"/>
    </source>
</evidence>
<keyword evidence="5 7" id="KW-0067">ATP-binding</keyword>
<evidence type="ECO:0000256" key="2">
    <source>
        <dbReference type="ARBA" id="ARBA00022741"/>
    </source>
</evidence>
<dbReference type="InterPro" id="IPR001650">
    <property type="entry name" value="Helicase_C-like"/>
</dbReference>
<dbReference type="OMA" id="HPIMREN"/>
<protein>
    <recommendedName>
        <fullName evidence="1">RNA helicase</fullName>
        <ecNumber evidence="1">3.6.4.13</ecNumber>
    </recommendedName>
</protein>
<organism evidence="11 12">
    <name type="scientific">Arthroderma otae (strain ATCC MYA-4605 / CBS 113480)</name>
    <name type="common">Microsporum canis</name>
    <dbReference type="NCBI Taxonomy" id="554155"/>
    <lineage>
        <taxon>Eukaryota</taxon>
        <taxon>Fungi</taxon>
        <taxon>Dikarya</taxon>
        <taxon>Ascomycota</taxon>
        <taxon>Pezizomycotina</taxon>
        <taxon>Eurotiomycetes</taxon>
        <taxon>Eurotiomycetidae</taxon>
        <taxon>Onygenales</taxon>
        <taxon>Arthrodermataceae</taxon>
        <taxon>Microsporum</taxon>
    </lineage>
</organism>
<dbReference type="PANTHER" id="PTHR47958">
    <property type="entry name" value="ATP-DEPENDENT RNA HELICASE DBP3"/>
    <property type="match status" value="1"/>
</dbReference>
<dbReference type="OrthoDB" id="196131at2759"/>
<evidence type="ECO:0000256" key="4">
    <source>
        <dbReference type="ARBA" id="ARBA00022806"/>
    </source>
</evidence>
<comment type="similarity">
    <text evidence="7">Belongs to the DEAD box helicase family.</text>
</comment>
<dbReference type="InterPro" id="IPR027417">
    <property type="entry name" value="P-loop_NTPase"/>
</dbReference>
<evidence type="ECO:0000259" key="9">
    <source>
        <dbReference type="PROSITE" id="PS51192"/>
    </source>
</evidence>
<evidence type="ECO:0000313" key="11">
    <source>
        <dbReference type="EMBL" id="EEQ35187.1"/>
    </source>
</evidence>
<dbReference type="Proteomes" id="UP000002035">
    <property type="component" value="Unassembled WGS sequence"/>
</dbReference>
<accession>C5FZ84</accession>
<keyword evidence="2 7" id="KW-0547">Nucleotide-binding</keyword>
<proteinExistence type="inferred from homology"/>
<dbReference type="SUPFAM" id="SSF52540">
    <property type="entry name" value="P-loop containing nucleoside triphosphate hydrolases"/>
    <property type="match status" value="1"/>
</dbReference>
<dbReference type="PROSITE" id="PS51194">
    <property type="entry name" value="HELICASE_CTER"/>
    <property type="match status" value="1"/>
</dbReference>
<dbReference type="InterPro" id="IPR000629">
    <property type="entry name" value="RNA-helicase_DEAD-box_CS"/>
</dbReference>
<dbReference type="CDD" id="cd18787">
    <property type="entry name" value="SF2_C_DEAD"/>
    <property type="match status" value="1"/>
</dbReference>
<sequence>MSVTSAEVVVAPPREPLDEMAALAAALPGGEESAAMAREKGWVVPQRYNYEAYNALNKDMVADALPWASNSAKYEWKEEYGDVGPPNEELEQMLFKDEYIPRVGKLLEKLMGKAKKLATPRPDLGNGFNESLDAVRAEPLVLVVVPTRELATQIFDEARRLCYRSMLRPCVIYGGGPTRDQRTELQKGCDILIATPGRLIDFMEKPNVLSLCRVRYTIIDEADELLKADWEAEFTKILVGGDINEDADHRYMMFSATFNKGCRQVALKYLANDYVRIRIGRVGSTHLNVTQQFVWAEESMKKRCLYDLLMAMPPSRTIVFVNNKTQADFIDDFFRAFKTAKSPILIATAISARGLDIKNVMHVVNYDLPSINHGGIDEYIHRIGRTARIGNPGLATSFYNDKNSDIAGDLVKILIESKQVIPDFLQGEAPPDGVLNFDDDTDEEGGDGDNAGADDVWGAPPPPAAAAGFAEAPAVNTDTQGAWSGPADGNW</sequence>
<feature type="domain" description="Helicase ATP-binding" evidence="9">
    <location>
        <begin position="96"/>
        <end position="276"/>
    </location>
</feature>
<feature type="region of interest" description="Disordered" evidence="8">
    <location>
        <begin position="429"/>
        <end position="491"/>
    </location>
</feature>
<dbReference type="Pfam" id="PF00271">
    <property type="entry name" value="Helicase_C"/>
    <property type="match status" value="1"/>
</dbReference>
<dbReference type="HOGENOM" id="CLU_003041_1_5_1"/>
<dbReference type="GeneID" id="9227474"/>
<evidence type="ECO:0000256" key="1">
    <source>
        <dbReference type="ARBA" id="ARBA00012552"/>
    </source>
</evidence>
<dbReference type="EMBL" id="DS995708">
    <property type="protein sequence ID" value="EEQ35187.1"/>
    <property type="molecule type" value="Genomic_DNA"/>
</dbReference>
<dbReference type="VEuPathDB" id="FungiDB:MCYG_08006"/>
<dbReference type="GO" id="GO:0003676">
    <property type="term" value="F:nucleic acid binding"/>
    <property type="evidence" value="ECO:0007669"/>
    <property type="project" value="InterPro"/>
</dbReference>
<keyword evidence="4 7" id="KW-0347">Helicase</keyword>
<dbReference type="GO" id="GO:0003724">
    <property type="term" value="F:RNA helicase activity"/>
    <property type="evidence" value="ECO:0007669"/>
    <property type="project" value="UniProtKB-EC"/>
</dbReference>
<keyword evidence="12" id="KW-1185">Reference proteome</keyword>
<dbReference type="PROSITE" id="PS51192">
    <property type="entry name" value="HELICASE_ATP_BIND_1"/>
    <property type="match status" value="1"/>
</dbReference>
<dbReference type="Pfam" id="PF00270">
    <property type="entry name" value="DEAD"/>
    <property type="match status" value="1"/>
</dbReference>
<feature type="domain" description="Helicase C-terminal" evidence="10">
    <location>
        <begin position="269"/>
        <end position="429"/>
    </location>
</feature>
<feature type="compositionally biased region" description="Low complexity" evidence="8">
    <location>
        <begin position="465"/>
        <end position="474"/>
    </location>
</feature>
<dbReference type="SMART" id="SM00487">
    <property type="entry name" value="DEXDc"/>
    <property type="match status" value="1"/>
</dbReference>
<dbReference type="SMART" id="SM00490">
    <property type="entry name" value="HELICc"/>
    <property type="match status" value="1"/>
</dbReference>
<dbReference type="InterPro" id="IPR011545">
    <property type="entry name" value="DEAD/DEAH_box_helicase_dom"/>
</dbReference>
<dbReference type="EC" id="3.6.4.13" evidence="1"/>
<evidence type="ECO:0000256" key="3">
    <source>
        <dbReference type="ARBA" id="ARBA00022801"/>
    </source>
</evidence>
<name>C5FZ84_ARTOC</name>
<dbReference type="InterPro" id="IPR014001">
    <property type="entry name" value="Helicase_ATP-bd"/>
</dbReference>
<dbReference type="AlphaFoldDB" id="C5FZ84"/>
<dbReference type="PROSITE" id="PS00039">
    <property type="entry name" value="DEAD_ATP_HELICASE"/>
    <property type="match status" value="1"/>
</dbReference>
<dbReference type="STRING" id="554155.C5FZ84"/>
<keyword evidence="3 7" id="KW-0378">Hydrolase</keyword>
<evidence type="ECO:0000313" key="12">
    <source>
        <dbReference type="Proteomes" id="UP000002035"/>
    </source>
</evidence>
<dbReference type="eggNOG" id="KOG0335">
    <property type="taxonomic scope" value="Eukaryota"/>
</dbReference>
<evidence type="ECO:0000256" key="7">
    <source>
        <dbReference type="RuleBase" id="RU000492"/>
    </source>
</evidence>
<dbReference type="GO" id="GO:0016787">
    <property type="term" value="F:hydrolase activity"/>
    <property type="evidence" value="ECO:0007669"/>
    <property type="project" value="UniProtKB-KW"/>
</dbReference>